<dbReference type="GO" id="GO:0050135">
    <property type="term" value="F:NADP+ nucleosidase activity"/>
    <property type="evidence" value="ECO:0007669"/>
    <property type="project" value="InterPro"/>
</dbReference>
<dbReference type="EMBL" id="CP036274">
    <property type="protein sequence ID" value="QDU31462.1"/>
    <property type="molecule type" value="Genomic_DNA"/>
</dbReference>
<dbReference type="InterPro" id="IPR019302">
    <property type="entry name" value="CAP12/PCTIR_TIR_dom"/>
</dbReference>
<keyword evidence="3" id="KW-1185">Reference proteome</keyword>
<sequence>MTTIPYVFIGSSVEGLDAAKAIQSNLQYCCESHIWHQGLFGLSGGTLETLVNNLDSFDFAVLCLTPDDLTISRGQEKKAPRDNVILELGLFMGKLGRERVYLVIDRDADAKMPSDLAGITPAKFTKPQKGNWLTALGPACTDIEREVKRLGCKSGHSDLNFIISPFVIGGNKVSIMMVIENRSSNALPPHRIRLKRGTKNHFPFKPSKENEPMLPTQFRAYELPLIDEESRTSFTPDIKAMVTNEDGTNLSESEMSEFCFDILLKDSYTVLYRSEELGYGLIKLIRHFSHFETGMEIIPSDVRAIFDKHRLALIDMHA</sequence>
<proteinExistence type="predicted"/>
<reference evidence="2 3" key="1">
    <citation type="submission" date="2019-02" db="EMBL/GenBank/DDBJ databases">
        <title>Deep-cultivation of Planctomycetes and their phenomic and genomic characterization uncovers novel biology.</title>
        <authorList>
            <person name="Wiegand S."/>
            <person name="Jogler M."/>
            <person name="Boedeker C."/>
            <person name="Pinto D."/>
            <person name="Vollmers J."/>
            <person name="Rivas-Marin E."/>
            <person name="Kohn T."/>
            <person name="Peeters S.H."/>
            <person name="Heuer A."/>
            <person name="Rast P."/>
            <person name="Oberbeckmann S."/>
            <person name="Bunk B."/>
            <person name="Jeske O."/>
            <person name="Meyerdierks A."/>
            <person name="Storesund J.E."/>
            <person name="Kallscheuer N."/>
            <person name="Luecker S."/>
            <person name="Lage O.M."/>
            <person name="Pohl T."/>
            <person name="Merkel B.J."/>
            <person name="Hornburger P."/>
            <person name="Mueller R.-W."/>
            <person name="Bruemmer F."/>
            <person name="Labrenz M."/>
            <person name="Spormann A.M."/>
            <person name="Op den Camp H."/>
            <person name="Overmann J."/>
            <person name="Amann R."/>
            <person name="Jetten M.S.M."/>
            <person name="Mascher T."/>
            <person name="Medema M.H."/>
            <person name="Devos D.P."/>
            <person name="Kaster A.-K."/>
            <person name="Ovreas L."/>
            <person name="Rohde M."/>
            <person name="Galperin M.Y."/>
            <person name="Jogler C."/>
        </authorList>
    </citation>
    <scope>NUCLEOTIDE SEQUENCE [LARGE SCALE GENOMIC DNA]</scope>
    <source>
        <strain evidence="2 3">ETA_A8</strain>
    </source>
</reference>
<dbReference type="Proteomes" id="UP000315017">
    <property type="component" value="Chromosome"/>
</dbReference>
<protein>
    <submittedName>
        <fullName evidence="2">Putative nucleotide-binding protein containing TIR-like domain protein</fullName>
    </submittedName>
</protein>
<dbReference type="AlphaFoldDB" id="A0A517YML2"/>
<gene>
    <name evidence="2" type="ORF">ETAA8_66200</name>
</gene>
<name>A0A517YML2_9BACT</name>
<dbReference type="Pfam" id="PF10137">
    <property type="entry name" value="CAP12-PCTIR_TIR"/>
    <property type="match status" value="1"/>
</dbReference>
<evidence type="ECO:0000313" key="2">
    <source>
        <dbReference type="EMBL" id="QDU31462.1"/>
    </source>
</evidence>
<accession>A0A517YML2</accession>
<evidence type="ECO:0000313" key="3">
    <source>
        <dbReference type="Proteomes" id="UP000315017"/>
    </source>
</evidence>
<evidence type="ECO:0000259" key="1">
    <source>
        <dbReference type="Pfam" id="PF10137"/>
    </source>
</evidence>
<dbReference type="KEGG" id="aagg:ETAA8_66200"/>
<dbReference type="RefSeq" id="WP_202921391.1">
    <property type="nucleotide sequence ID" value="NZ_CP036274.1"/>
</dbReference>
<organism evidence="2 3">
    <name type="scientific">Anatilimnocola aggregata</name>
    <dbReference type="NCBI Taxonomy" id="2528021"/>
    <lineage>
        <taxon>Bacteria</taxon>
        <taxon>Pseudomonadati</taxon>
        <taxon>Planctomycetota</taxon>
        <taxon>Planctomycetia</taxon>
        <taxon>Pirellulales</taxon>
        <taxon>Pirellulaceae</taxon>
        <taxon>Anatilimnocola</taxon>
    </lineage>
</organism>
<feature type="domain" description="CD-NTase-associated protein 12/Pycsar effector protein TIR" evidence="1">
    <location>
        <begin position="7"/>
        <end position="125"/>
    </location>
</feature>